<keyword evidence="6" id="KW-1185">Reference proteome</keyword>
<feature type="compositionally biased region" description="Polar residues" evidence="2">
    <location>
        <begin position="578"/>
        <end position="590"/>
    </location>
</feature>
<dbReference type="EMBL" id="JAAMOX010000002">
    <property type="protein sequence ID" value="NIH54251.1"/>
    <property type="molecule type" value="Genomic_DNA"/>
</dbReference>
<name>A0A7X5R2B6_9MICO</name>
<dbReference type="Proteomes" id="UP000541033">
    <property type="component" value="Unassembled WGS sequence"/>
</dbReference>
<dbReference type="Pfam" id="PF07679">
    <property type="entry name" value="I-set"/>
    <property type="match status" value="1"/>
</dbReference>
<keyword evidence="1" id="KW-0677">Repeat</keyword>
<dbReference type="RefSeq" id="WP_208402649.1">
    <property type="nucleotide sequence ID" value="NZ_JAAMOX010000002.1"/>
</dbReference>
<proteinExistence type="predicted"/>
<evidence type="ECO:0000259" key="4">
    <source>
        <dbReference type="PROSITE" id="PS50835"/>
    </source>
</evidence>
<dbReference type="PROSITE" id="PS50012">
    <property type="entry name" value="RCC1_3"/>
    <property type="match status" value="7"/>
</dbReference>
<sequence>MSAALVWGSATAAQAIPLPDNGPEAGGTTVTVPEPQGPTFATISAGFLQSVAILPDNKAYAWGWNSNGQLGNGTNTDTNVPVLVQTPSGVTFTHVSTEGSHSLAVGSDGNTYAWGHNAYGQLGNGTNTDSNVPILVQAPAGVTFTTVDAGGYYSLAIGSDGNTYAWGHNAYGQLGDGSSTNSNVPVMVLPPAGVTFTDIAAGTIHSLAIGSDGNTYAWGDNVSGQLGDGTNTDSNVPLLVQAPAGVTFTNITAGIYFSLAIGSDGNTYSWGDNLFGNLGDGTNTDSNTPVLVQTPADVTFASISAGGDFSLAIGSDGNTYSWGNNSSGQLGDGTNTNSNLPLLVQTPAGVTFTNITTGGDFALTFGSDGKTYSWGNNLEGQLGDGTNVNRNAPAPVLVLAPVPEVVVTGITFGGLDGTNLADNGDETWSVDTPAHAAGQVDVVVFWTLGGVPQAPITYSSGFTYSPTPVAPTITNPGDQTVANGKTTAFSVEITGTPTATVTWEVSRDSGSTWEAITADQGATPSPDGLTLSIRGSKTNGGFHYRATATNNVGSATSQSARLTVTQQPVVTDPVDGPGTTNPGDNAGSTDKNVDTALEITGSDPDLGFLVTALVTLLLGAGLVTANLAARQRITR</sequence>
<evidence type="ECO:0000256" key="2">
    <source>
        <dbReference type="SAM" id="MobiDB-lite"/>
    </source>
</evidence>
<dbReference type="GO" id="GO:0005975">
    <property type="term" value="P:carbohydrate metabolic process"/>
    <property type="evidence" value="ECO:0007669"/>
    <property type="project" value="UniProtKB-ARBA"/>
</dbReference>
<gene>
    <name evidence="5" type="ORF">FHX76_002147</name>
</gene>
<dbReference type="InterPro" id="IPR000408">
    <property type="entry name" value="Reg_chr_condens"/>
</dbReference>
<feature type="transmembrane region" description="Helical" evidence="3">
    <location>
        <begin position="606"/>
        <end position="629"/>
    </location>
</feature>
<dbReference type="SUPFAM" id="SSF50985">
    <property type="entry name" value="RCC1/BLIP-II"/>
    <property type="match status" value="1"/>
</dbReference>
<dbReference type="InterPro" id="IPR013783">
    <property type="entry name" value="Ig-like_fold"/>
</dbReference>
<evidence type="ECO:0000256" key="3">
    <source>
        <dbReference type="SAM" id="Phobius"/>
    </source>
</evidence>
<evidence type="ECO:0000313" key="5">
    <source>
        <dbReference type="EMBL" id="NIH54251.1"/>
    </source>
</evidence>
<keyword evidence="3" id="KW-0812">Transmembrane</keyword>
<dbReference type="PROSITE" id="PS50835">
    <property type="entry name" value="IG_LIKE"/>
    <property type="match status" value="1"/>
</dbReference>
<evidence type="ECO:0000313" key="6">
    <source>
        <dbReference type="Proteomes" id="UP000541033"/>
    </source>
</evidence>
<dbReference type="AlphaFoldDB" id="A0A7X5R2B6"/>
<dbReference type="SUPFAM" id="SSF48726">
    <property type="entry name" value="Immunoglobulin"/>
    <property type="match status" value="1"/>
</dbReference>
<dbReference type="Gene3D" id="2.60.40.10">
    <property type="entry name" value="Immunoglobulins"/>
    <property type="match status" value="1"/>
</dbReference>
<dbReference type="Gene3D" id="2.130.10.30">
    <property type="entry name" value="Regulator of chromosome condensation 1/beta-lactamase-inhibitor protein II"/>
    <property type="match status" value="2"/>
</dbReference>
<dbReference type="InterPro" id="IPR009091">
    <property type="entry name" value="RCC1/BLIP-II"/>
</dbReference>
<accession>A0A7X5R2B6</accession>
<dbReference type="InterPro" id="IPR036179">
    <property type="entry name" value="Ig-like_dom_sf"/>
</dbReference>
<protein>
    <submittedName>
        <fullName evidence="5">Alpha-tubulin suppressor-like RCC1 family protein</fullName>
    </submittedName>
</protein>
<dbReference type="PRINTS" id="PR00633">
    <property type="entry name" value="RCCNDNSATION"/>
</dbReference>
<reference evidence="5 6" key="1">
    <citation type="submission" date="2020-02" db="EMBL/GenBank/DDBJ databases">
        <title>Sequencing the genomes of 1000 actinobacteria strains.</title>
        <authorList>
            <person name="Klenk H.-P."/>
        </authorList>
    </citation>
    <scope>NUCLEOTIDE SEQUENCE [LARGE SCALE GENOMIC DNA]</scope>
    <source>
        <strain evidence="5 6">DSM 27960</strain>
    </source>
</reference>
<keyword evidence="3" id="KW-1133">Transmembrane helix</keyword>
<dbReference type="PANTHER" id="PTHR22870:SF408">
    <property type="entry name" value="OS09G0560450 PROTEIN"/>
    <property type="match status" value="1"/>
</dbReference>
<comment type="caution">
    <text evidence="5">The sequence shown here is derived from an EMBL/GenBank/DDBJ whole genome shotgun (WGS) entry which is preliminary data.</text>
</comment>
<organism evidence="5 6">
    <name type="scientific">Lysinibacter cavernae</name>
    <dbReference type="NCBI Taxonomy" id="1640652"/>
    <lineage>
        <taxon>Bacteria</taxon>
        <taxon>Bacillati</taxon>
        <taxon>Actinomycetota</taxon>
        <taxon>Actinomycetes</taxon>
        <taxon>Micrococcales</taxon>
        <taxon>Microbacteriaceae</taxon>
        <taxon>Lysinibacter</taxon>
    </lineage>
</organism>
<feature type="region of interest" description="Disordered" evidence="2">
    <location>
        <begin position="569"/>
        <end position="592"/>
    </location>
</feature>
<dbReference type="PANTHER" id="PTHR22870">
    <property type="entry name" value="REGULATOR OF CHROMOSOME CONDENSATION"/>
    <property type="match status" value="1"/>
</dbReference>
<feature type="domain" description="Ig-like" evidence="4">
    <location>
        <begin position="471"/>
        <end position="563"/>
    </location>
</feature>
<dbReference type="PROSITE" id="PS00626">
    <property type="entry name" value="RCC1_2"/>
    <property type="match status" value="1"/>
</dbReference>
<dbReference type="InterPro" id="IPR007110">
    <property type="entry name" value="Ig-like_dom"/>
</dbReference>
<keyword evidence="3" id="KW-0472">Membrane</keyword>
<dbReference type="Pfam" id="PF00415">
    <property type="entry name" value="RCC1"/>
    <property type="match status" value="7"/>
</dbReference>
<evidence type="ECO:0000256" key="1">
    <source>
        <dbReference type="ARBA" id="ARBA00022737"/>
    </source>
</evidence>
<dbReference type="InterPro" id="IPR013098">
    <property type="entry name" value="Ig_I-set"/>
</dbReference>
<dbReference type="InterPro" id="IPR051210">
    <property type="entry name" value="Ub_ligase/GEF_domain"/>
</dbReference>